<gene>
    <name evidence="2" type="ORF">Q3V37_24460</name>
</gene>
<keyword evidence="1" id="KW-0472">Membrane</keyword>
<evidence type="ECO:0000256" key="1">
    <source>
        <dbReference type="SAM" id="Phobius"/>
    </source>
</evidence>
<accession>A0AAJ6HQS5</accession>
<keyword evidence="3" id="KW-1185">Reference proteome</keyword>
<keyword evidence="1" id="KW-1133">Transmembrane helix</keyword>
<organism evidence="2 3">
    <name type="scientific">Micromonospora profundi</name>
    <dbReference type="NCBI Taxonomy" id="1420889"/>
    <lineage>
        <taxon>Bacteria</taxon>
        <taxon>Bacillati</taxon>
        <taxon>Actinomycetota</taxon>
        <taxon>Actinomycetes</taxon>
        <taxon>Micromonosporales</taxon>
        <taxon>Micromonosporaceae</taxon>
        <taxon>Micromonospora</taxon>
    </lineage>
</organism>
<dbReference type="AlphaFoldDB" id="A0AAJ6HQS5"/>
<dbReference type="RefSeq" id="WP_306271756.1">
    <property type="nucleotide sequence ID" value="NZ_CP130472.1"/>
</dbReference>
<feature type="transmembrane region" description="Helical" evidence="1">
    <location>
        <begin position="21"/>
        <end position="43"/>
    </location>
</feature>
<protein>
    <submittedName>
        <fullName evidence="2">Uncharacterized protein</fullName>
    </submittedName>
</protein>
<evidence type="ECO:0000313" key="2">
    <source>
        <dbReference type="EMBL" id="WLS44512.1"/>
    </source>
</evidence>
<reference evidence="2 3" key="1">
    <citation type="submission" date="2023-07" db="EMBL/GenBank/DDBJ databases">
        <title>Micromonospora profundi TRM 95458 converts glycerol to a new osmotic compound.</title>
        <authorList>
            <person name="Lu D."/>
        </authorList>
    </citation>
    <scope>NUCLEOTIDE SEQUENCE [LARGE SCALE GENOMIC DNA]</scope>
    <source>
        <strain evidence="2 3">TRM95458</strain>
    </source>
</reference>
<dbReference type="KEGG" id="mprn:Q3V37_24460"/>
<proteinExistence type="predicted"/>
<dbReference type="EMBL" id="CP130472">
    <property type="protein sequence ID" value="WLS44512.1"/>
    <property type="molecule type" value="Genomic_DNA"/>
</dbReference>
<sequence>MIRQTSPSAGTALLRWKLATPMIGLSLLMAVPAVFGTVTWWSFYGSDTGC</sequence>
<dbReference type="Proteomes" id="UP001235874">
    <property type="component" value="Chromosome"/>
</dbReference>
<keyword evidence="1" id="KW-0812">Transmembrane</keyword>
<name>A0AAJ6HQS5_9ACTN</name>
<evidence type="ECO:0000313" key="3">
    <source>
        <dbReference type="Proteomes" id="UP001235874"/>
    </source>
</evidence>